<keyword evidence="2" id="KW-1185">Reference proteome</keyword>
<protein>
    <submittedName>
        <fullName evidence="1">Uncharacterized protein</fullName>
    </submittedName>
</protein>
<evidence type="ECO:0000313" key="1">
    <source>
        <dbReference type="EMBL" id="RFM28415.1"/>
    </source>
</evidence>
<sequence>MPYIYAKIYPKVLLGYEEDKITYRTFDTLDEYILFVNFELPGLMQDDFLVVLSNNFCFT</sequence>
<name>A0A3E1NKF9_9BACT</name>
<evidence type="ECO:0000313" key="2">
    <source>
        <dbReference type="Proteomes" id="UP000261174"/>
    </source>
</evidence>
<proteinExistence type="predicted"/>
<comment type="caution">
    <text evidence="1">The sequence shown here is derived from an EMBL/GenBank/DDBJ whole genome shotgun (WGS) entry which is preliminary data.</text>
</comment>
<gene>
    <name evidence="1" type="ORF">DXN04_34120</name>
</gene>
<dbReference type="EMBL" id="QTJV01000041">
    <property type="protein sequence ID" value="RFM28415.1"/>
    <property type="molecule type" value="Genomic_DNA"/>
</dbReference>
<dbReference type="Proteomes" id="UP000261174">
    <property type="component" value="Unassembled WGS sequence"/>
</dbReference>
<dbReference type="AlphaFoldDB" id="A0A3E1NKF9"/>
<organism evidence="1 2">
    <name type="scientific">Chitinophaga silvisoli</name>
    <dbReference type="NCBI Taxonomy" id="2291814"/>
    <lineage>
        <taxon>Bacteria</taxon>
        <taxon>Pseudomonadati</taxon>
        <taxon>Bacteroidota</taxon>
        <taxon>Chitinophagia</taxon>
        <taxon>Chitinophagales</taxon>
        <taxon>Chitinophagaceae</taxon>
        <taxon>Chitinophaga</taxon>
    </lineage>
</organism>
<reference evidence="1 2" key="1">
    <citation type="submission" date="2018-08" db="EMBL/GenBank/DDBJ databases">
        <title>Chitinophaga sp. K20C18050901, a novel bacterium isolated from forest soil.</title>
        <authorList>
            <person name="Wang C."/>
        </authorList>
    </citation>
    <scope>NUCLEOTIDE SEQUENCE [LARGE SCALE GENOMIC DNA]</scope>
    <source>
        <strain evidence="1 2">K20C18050901</strain>
    </source>
</reference>
<accession>A0A3E1NKF9</accession>